<comment type="caution">
    <text evidence="3">The sequence shown here is derived from an EMBL/GenBank/DDBJ whole genome shotgun (WGS) entry which is preliminary data.</text>
</comment>
<protein>
    <submittedName>
        <fullName evidence="3">HupE/UreJ family protein</fullName>
    </submittedName>
</protein>
<accession>A0A538TGT2</accession>
<feature type="transmembrane region" description="Helical" evidence="1">
    <location>
        <begin position="274"/>
        <end position="291"/>
    </location>
</feature>
<evidence type="ECO:0000256" key="2">
    <source>
        <dbReference type="SAM" id="SignalP"/>
    </source>
</evidence>
<evidence type="ECO:0000313" key="3">
    <source>
        <dbReference type="EMBL" id="TMQ62829.1"/>
    </source>
</evidence>
<dbReference type="InterPro" id="IPR032809">
    <property type="entry name" value="Put_HupE_UreJ"/>
</dbReference>
<feature type="transmembrane region" description="Helical" evidence="1">
    <location>
        <begin position="216"/>
        <end position="239"/>
    </location>
</feature>
<organism evidence="3 4">
    <name type="scientific">Eiseniibacteriota bacterium</name>
    <dbReference type="NCBI Taxonomy" id="2212470"/>
    <lineage>
        <taxon>Bacteria</taxon>
        <taxon>Candidatus Eiseniibacteriota</taxon>
    </lineage>
</organism>
<evidence type="ECO:0000256" key="1">
    <source>
        <dbReference type="SAM" id="Phobius"/>
    </source>
</evidence>
<dbReference type="Proteomes" id="UP000316609">
    <property type="component" value="Unassembled WGS sequence"/>
</dbReference>
<feature type="transmembrane region" description="Helical" evidence="1">
    <location>
        <begin position="341"/>
        <end position="358"/>
    </location>
</feature>
<reference evidence="3 4" key="1">
    <citation type="journal article" date="2019" name="Nat. Microbiol.">
        <title>Mediterranean grassland soil C-N compound turnover is dependent on rainfall and depth, and is mediated by genomically divergent microorganisms.</title>
        <authorList>
            <person name="Diamond S."/>
            <person name="Andeer P.F."/>
            <person name="Li Z."/>
            <person name="Crits-Christoph A."/>
            <person name="Burstein D."/>
            <person name="Anantharaman K."/>
            <person name="Lane K.R."/>
            <person name="Thomas B.C."/>
            <person name="Pan C."/>
            <person name="Northen T.R."/>
            <person name="Banfield J.F."/>
        </authorList>
    </citation>
    <scope>NUCLEOTIDE SEQUENCE [LARGE SCALE GENOMIC DNA]</scope>
    <source>
        <strain evidence="3">WS_8</strain>
    </source>
</reference>
<gene>
    <name evidence="3" type="ORF">E6K78_11150</name>
</gene>
<feature type="signal peptide" evidence="2">
    <location>
        <begin position="1"/>
        <end position="29"/>
    </location>
</feature>
<evidence type="ECO:0000313" key="4">
    <source>
        <dbReference type="Proteomes" id="UP000316609"/>
    </source>
</evidence>
<feature type="transmembrane region" description="Helical" evidence="1">
    <location>
        <begin position="189"/>
        <end position="209"/>
    </location>
</feature>
<proteinExistence type="predicted"/>
<name>A0A538TGT2_UNCEI</name>
<sequence length="365" mass="38716">MRPGLLARCASGLAFALTAIALVAPRARAHDQSFSYANLDWGHDRIAIRLSVHRDDAATALQIAEPESLMQAPFLARHVGRLASILLPGLIVQGDGRELALALQGAAARPERRAVELKLGTTLARPVGRLHVAAKLLPWNPQHETFLNVYAGSRLVREAVLTADDPAVDVYAGGAAGVLAVLRTFVAAGIHHIFIGPDHILFVIGLLLLGGGLRRLIKVITMFTVAHSITLALAALGLVNIPGRVVEPLIALSIVYLGFENLRSHPGGRDWRTRIAFGFGLVHGLGFASVLREFGLPREALGWSLLAFNLGVEIGQACIVLAVTPLLAGLRAGLPRMAPRAIAAGSWGIVVAGGYWFVQRVSGTG</sequence>
<dbReference type="Pfam" id="PF13795">
    <property type="entry name" value="HupE_UreJ_2"/>
    <property type="match status" value="1"/>
</dbReference>
<dbReference type="AlphaFoldDB" id="A0A538TGT2"/>
<feature type="transmembrane region" description="Helical" evidence="1">
    <location>
        <begin position="245"/>
        <end position="262"/>
    </location>
</feature>
<keyword evidence="1" id="KW-0472">Membrane</keyword>
<feature type="transmembrane region" description="Helical" evidence="1">
    <location>
        <begin position="303"/>
        <end position="329"/>
    </location>
</feature>
<keyword evidence="1" id="KW-1133">Transmembrane helix</keyword>
<dbReference type="EMBL" id="VBOY01000122">
    <property type="protein sequence ID" value="TMQ62829.1"/>
    <property type="molecule type" value="Genomic_DNA"/>
</dbReference>
<keyword evidence="1" id="KW-0812">Transmembrane</keyword>
<keyword evidence="2" id="KW-0732">Signal</keyword>
<feature type="chain" id="PRO_5022066960" evidence="2">
    <location>
        <begin position="30"/>
        <end position="365"/>
    </location>
</feature>